<dbReference type="OrthoDB" id="3344688at2759"/>
<name>A0A0L6VJT6_9BASI</name>
<dbReference type="EMBL" id="LAVV01006264">
    <property type="protein sequence ID" value="KNZ60370.1"/>
    <property type="molecule type" value="Genomic_DNA"/>
</dbReference>
<sequence length="102" mass="11863">TLKAIQHFTDATWADEIETRLSRSGSICFWKSFPVAWNIQENIWIKFLIEELYNENLNPSQFNVNNEGLIHKINNLGSTTKTKHLDIKAKCLCDLKKNNEIL</sequence>
<feature type="non-terminal residue" evidence="1">
    <location>
        <position position="1"/>
    </location>
</feature>
<evidence type="ECO:0000313" key="1">
    <source>
        <dbReference type="EMBL" id="KNZ60370.1"/>
    </source>
</evidence>
<gene>
    <name evidence="1" type="ORF">VP01_15640g1</name>
</gene>
<comment type="caution">
    <text evidence="1">The sequence shown here is derived from an EMBL/GenBank/DDBJ whole genome shotgun (WGS) entry which is preliminary data.</text>
</comment>
<protein>
    <submittedName>
        <fullName evidence="1">Uncharacterized protein</fullName>
    </submittedName>
</protein>
<feature type="non-terminal residue" evidence="1">
    <location>
        <position position="102"/>
    </location>
</feature>
<keyword evidence="2" id="KW-1185">Reference proteome</keyword>
<dbReference type="Proteomes" id="UP000037035">
    <property type="component" value="Unassembled WGS sequence"/>
</dbReference>
<reference evidence="1 2" key="1">
    <citation type="submission" date="2015-08" db="EMBL/GenBank/DDBJ databases">
        <title>Next Generation Sequencing and Analysis of the Genome of Puccinia sorghi L Schw, the Causal Agent of Maize Common Rust.</title>
        <authorList>
            <person name="Rochi L."/>
            <person name="Burguener G."/>
            <person name="Darino M."/>
            <person name="Turjanski A."/>
            <person name="Kreff E."/>
            <person name="Dieguez M.J."/>
            <person name="Sacco F."/>
        </authorList>
    </citation>
    <scope>NUCLEOTIDE SEQUENCE [LARGE SCALE GENOMIC DNA]</scope>
    <source>
        <strain evidence="1 2">RO10H11247</strain>
    </source>
</reference>
<accession>A0A0L6VJT6</accession>
<organism evidence="1 2">
    <name type="scientific">Puccinia sorghi</name>
    <dbReference type="NCBI Taxonomy" id="27349"/>
    <lineage>
        <taxon>Eukaryota</taxon>
        <taxon>Fungi</taxon>
        <taxon>Dikarya</taxon>
        <taxon>Basidiomycota</taxon>
        <taxon>Pucciniomycotina</taxon>
        <taxon>Pucciniomycetes</taxon>
        <taxon>Pucciniales</taxon>
        <taxon>Pucciniaceae</taxon>
        <taxon>Puccinia</taxon>
    </lineage>
</organism>
<dbReference type="AlphaFoldDB" id="A0A0L6VJT6"/>
<evidence type="ECO:0000313" key="2">
    <source>
        <dbReference type="Proteomes" id="UP000037035"/>
    </source>
</evidence>
<dbReference type="VEuPathDB" id="FungiDB:VP01_15640g1"/>
<proteinExistence type="predicted"/>